<dbReference type="HOGENOM" id="CLU_169286_3_1_1"/>
<dbReference type="RefSeq" id="XP_001483059.2">
    <property type="nucleotide sequence ID" value="XM_001483009.1"/>
</dbReference>
<dbReference type="Proteomes" id="UP000001997">
    <property type="component" value="Unassembled WGS sequence"/>
</dbReference>
<comment type="function">
    <text evidence="3">Required for mitochondrial cytochrome c oxidase (COX) assembly and respiration.</text>
</comment>
<evidence type="ECO:0000256" key="2">
    <source>
        <dbReference type="ARBA" id="ARBA00023157"/>
    </source>
</evidence>
<dbReference type="GO" id="GO:0005758">
    <property type="term" value="C:mitochondrial intermembrane space"/>
    <property type="evidence" value="ECO:0007669"/>
    <property type="project" value="EnsemblFungi"/>
</dbReference>
<dbReference type="InParanoid" id="A5DP13"/>
<evidence type="ECO:0000256" key="1">
    <source>
        <dbReference type="ARBA" id="ARBA00007347"/>
    </source>
</evidence>
<organism evidence="5 6">
    <name type="scientific">Meyerozyma guilliermondii (strain ATCC 6260 / CBS 566 / DSM 6381 / JCM 1539 / NBRC 10279 / NRRL Y-324)</name>
    <name type="common">Yeast</name>
    <name type="synonym">Candida guilliermondii</name>
    <dbReference type="NCBI Taxonomy" id="294746"/>
    <lineage>
        <taxon>Eukaryota</taxon>
        <taxon>Fungi</taxon>
        <taxon>Dikarya</taxon>
        <taxon>Ascomycota</taxon>
        <taxon>Saccharomycotina</taxon>
        <taxon>Pichiomycetes</taxon>
        <taxon>Debaryomycetaceae</taxon>
        <taxon>Meyerozyma</taxon>
    </lineage>
</organism>
<dbReference type="EMBL" id="CH408160">
    <property type="protein sequence ID" value="EDK40916.2"/>
    <property type="molecule type" value="Genomic_DNA"/>
</dbReference>
<dbReference type="GeneID" id="5124566"/>
<accession>A5DP13</accession>
<dbReference type="GO" id="GO:0033617">
    <property type="term" value="P:mitochondrial respiratory chain complex IV assembly"/>
    <property type="evidence" value="ECO:0007669"/>
    <property type="project" value="EnsemblFungi"/>
</dbReference>
<dbReference type="eggNOG" id="KOG4148">
    <property type="taxonomic scope" value="Eukaryota"/>
</dbReference>
<evidence type="ECO:0000313" key="5">
    <source>
        <dbReference type="EMBL" id="EDK40916.2"/>
    </source>
</evidence>
<gene>
    <name evidence="5" type="ORF">PGUG_05014</name>
</gene>
<dbReference type="OrthoDB" id="532630at2759"/>
<dbReference type="VEuPathDB" id="FungiDB:PGUG_05014"/>
<dbReference type="OMA" id="GMCNFEK"/>
<sequence length="121" mass="14417">MISGCSSRTQLEATGFRCIIMHPQLDRVRFDTCESLMDALEECHRQEFLKQALGSCNFEKDELAKCIHHTRLNDANERIKRSRERQKEYEKRRREREEEMYGKNNYLKKMIEQEAAKKTGS</sequence>
<protein>
    <recommendedName>
        <fullName evidence="3">COX assembly mitochondrial protein</fullName>
    </recommendedName>
</protein>
<keyword evidence="3" id="KW-0143">Chaperone</keyword>
<dbReference type="Pfam" id="PF08583">
    <property type="entry name" value="Cmc1"/>
    <property type="match status" value="1"/>
</dbReference>
<dbReference type="KEGG" id="pgu:PGUG_05014"/>
<feature type="region of interest" description="Disordered" evidence="4">
    <location>
        <begin position="78"/>
        <end position="101"/>
    </location>
</feature>
<keyword evidence="3" id="KW-0472">Membrane</keyword>
<proteinExistence type="inferred from homology"/>
<evidence type="ECO:0000256" key="3">
    <source>
        <dbReference type="RuleBase" id="RU364104"/>
    </source>
</evidence>
<keyword evidence="3" id="KW-0496">Mitochondrion</keyword>
<comment type="similarity">
    <text evidence="1 3">Belongs to the CMC family.</text>
</comment>
<dbReference type="STRING" id="294746.A5DP13"/>
<reference evidence="5 6" key="1">
    <citation type="journal article" date="2009" name="Nature">
        <title>Evolution of pathogenicity and sexual reproduction in eight Candida genomes.</title>
        <authorList>
            <person name="Butler G."/>
            <person name="Rasmussen M.D."/>
            <person name="Lin M.F."/>
            <person name="Santos M.A."/>
            <person name="Sakthikumar S."/>
            <person name="Munro C.A."/>
            <person name="Rheinbay E."/>
            <person name="Grabherr M."/>
            <person name="Forche A."/>
            <person name="Reedy J.L."/>
            <person name="Agrafioti I."/>
            <person name="Arnaud M.B."/>
            <person name="Bates S."/>
            <person name="Brown A.J."/>
            <person name="Brunke S."/>
            <person name="Costanzo M.C."/>
            <person name="Fitzpatrick D.A."/>
            <person name="de Groot P.W."/>
            <person name="Harris D."/>
            <person name="Hoyer L.L."/>
            <person name="Hube B."/>
            <person name="Klis F.M."/>
            <person name="Kodira C."/>
            <person name="Lennard N."/>
            <person name="Logue M.E."/>
            <person name="Martin R."/>
            <person name="Neiman A.M."/>
            <person name="Nikolaou E."/>
            <person name="Quail M.A."/>
            <person name="Quinn J."/>
            <person name="Santos M.C."/>
            <person name="Schmitzberger F.F."/>
            <person name="Sherlock G."/>
            <person name="Shah P."/>
            <person name="Silverstein K.A."/>
            <person name="Skrzypek M.S."/>
            <person name="Soll D."/>
            <person name="Staggs R."/>
            <person name="Stansfield I."/>
            <person name="Stumpf M.P."/>
            <person name="Sudbery P.E."/>
            <person name="Srikantha T."/>
            <person name="Zeng Q."/>
            <person name="Berman J."/>
            <person name="Berriman M."/>
            <person name="Heitman J."/>
            <person name="Gow N.A."/>
            <person name="Lorenz M.C."/>
            <person name="Birren B.W."/>
            <person name="Kellis M."/>
            <person name="Cuomo C.A."/>
        </authorList>
    </citation>
    <scope>NUCLEOTIDE SEQUENCE [LARGE SCALE GENOMIC DNA]</scope>
    <source>
        <strain evidence="6">ATCC 6260 / CBS 566 / DSM 6381 / JCM 1539 / NBRC 10279 / NRRL Y-324</strain>
    </source>
</reference>
<dbReference type="GO" id="GO:0005743">
    <property type="term" value="C:mitochondrial inner membrane"/>
    <property type="evidence" value="ECO:0007669"/>
    <property type="project" value="UniProtKB-SubCell"/>
</dbReference>
<dbReference type="AlphaFoldDB" id="A5DP13"/>
<evidence type="ECO:0000256" key="4">
    <source>
        <dbReference type="SAM" id="MobiDB-lite"/>
    </source>
</evidence>
<evidence type="ECO:0000313" key="6">
    <source>
        <dbReference type="Proteomes" id="UP000001997"/>
    </source>
</evidence>
<keyword evidence="3" id="KW-0999">Mitochondrion inner membrane</keyword>
<keyword evidence="2" id="KW-1015">Disulfide bond</keyword>
<keyword evidence="6" id="KW-1185">Reference proteome</keyword>
<name>A5DP13_PICGU</name>
<dbReference type="InterPro" id="IPR013892">
    <property type="entry name" value="Cyt_c_biogenesis_Cmc1-like"/>
</dbReference>
<comment type="subcellular location">
    <subcellularLocation>
        <location evidence="3">Mitochondrion inner membrane</location>
    </subcellularLocation>
</comment>
<dbReference type="FunCoup" id="A5DP13">
    <property type="interactions" value="73"/>
</dbReference>